<dbReference type="Proteomes" id="UP000196778">
    <property type="component" value="Unassembled WGS sequence"/>
</dbReference>
<dbReference type="Gene3D" id="3.10.590.10">
    <property type="entry name" value="ph1033 like domains"/>
    <property type="match status" value="1"/>
</dbReference>
<evidence type="ECO:0000313" key="1">
    <source>
        <dbReference type="EMBL" id="SJN17758.1"/>
    </source>
</evidence>
<proteinExistence type="predicted"/>
<organism evidence="1 2">
    <name type="scientific">Mycetocola reblochoni REB411</name>
    <dbReference type="NCBI Taxonomy" id="1255698"/>
    <lineage>
        <taxon>Bacteria</taxon>
        <taxon>Bacillati</taxon>
        <taxon>Actinomycetota</taxon>
        <taxon>Actinomycetes</taxon>
        <taxon>Micrococcales</taxon>
        <taxon>Microbacteriaceae</taxon>
        <taxon>Mycetocola</taxon>
    </lineage>
</organism>
<protein>
    <submittedName>
        <fullName evidence="1">Uncharacterized protein</fullName>
    </submittedName>
</protein>
<gene>
    <name evidence="1" type="ORF">FM119_01140</name>
</gene>
<reference evidence="2" key="1">
    <citation type="submission" date="2017-02" db="EMBL/GenBank/DDBJ databases">
        <authorList>
            <person name="Dridi B."/>
        </authorList>
    </citation>
    <scope>NUCLEOTIDE SEQUENCE [LARGE SCALE GENOMIC DNA]</scope>
    <source>
        <strain evidence="2">EB411</strain>
    </source>
</reference>
<evidence type="ECO:0000313" key="2">
    <source>
        <dbReference type="Proteomes" id="UP000196778"/>
    </source>
</evidence>
<dbReference type="InterPro" id="IPR015947">
    <property type="entry name" value="PUA-like_sf"/>
</dbReference>
<sequence length="130" mass="14701">MLTSVARGVLALPLEFRDVMAAAGESDGVVCYSARARAGDPERIQEFTAIGRFADAVPLRSANAWQRRIDWDHAAVPVGLRPVARSLDGAEDMYAWGRRLREGLVEMSRGDFEVLWRQMRPDPPDERRYR</sequence>
<dbReference type="SUPFAM" id="SSF88697">
    <property type="entry name" value="PUA domain-like"/>
    <property type="match status" value="1"/>
</dbReference>
<dbReference type="AlphaFoldDB" id="A0A1R4ID75"/>
<dbReference type="EMBL" id="FUKR01000006">
    <property type="protein sequence ID" value="SJN17758.1"/>
    <property type="molecule type" value="Genomic_DNA"/>
</dbReference>
<accession>A0A1R4ID75</accession>
<name>A0A1R4ID75_9MICO</name>
<keyword evidence="2" id="KW-1185">Reference proteome</keyword>